<evidence type="ECO:0000313" key="1">
    <source>
        <dbReference type="EMBL" id="CAM9178692.1"/>
    </source>
</evidence>
<organism evidence="1 2">
    <name type="scientific">Rangifer tarandus platyrhynchus</name>
    <name type="common">Svalbard reindeer</name>
    <dbReference type="NCBI Taxonomy" id="3082113"/>
    <lineage>
        <taxon>Eukaryota</taxon>
        <taxon>Metazoa</taxon>
        <taxon>Chordata</taxon>
        <taxon>Craniata</taxon>
        <taxon>Vertebrata</taxon>
        <taxon>Euteleostomi</taxon>
        <taxon>Mammalia</taxon>
        <taxon>Eutheria</taxon>
        <taxon>Laurasiatheria</taxon>
        <taxon>Artiodactyla</taxon>
        <taxon>Ruminantia</taxon>
        <taxon>Pecora</taxon>
        <taxon>Cervidae</taxon>
        <taxon>Odocoileinae</taxon>
        <taxon>Rangifer</taxon>
    </lineage>
</organism>
<gene>
    <name evidence="1" type="ORF">MRATA1EN22A_LOCUS29481</name>
</gene>
<dbReference type="EMBL" id="CATOBB020000651">
    <property type="protein sequence ID" value="CAM9178692.1"/>
    <property type="molecule type" value="Genomic_DNA"/>
</dbReference>
<name>A0ACB1KGI9_RANTA</name>
<sequence length="229" mass="24999">MMVRDVAGNLRTHPLKAHVGRADTSPNAGTLHEIRPQEASVEKDGRGRADHVDKEPRCSWTESVKMEKAQPLRTLPRPEHALFLPTHQGRGVQFARTLWFPEALSFPASACPKQEDFWLAAETRGRKEATPDTETNLSPKGVGSRLPKGARMLRVLAPHVEGGLLAAITSSCKGVSLSGRSPVASLLITSVQPARACPSLCVRKVVKISGKKKKKSTQMHQTQPCNHQT</sequence>
<evidence type="ECO:0000313" key="2">
    <source>
        <dbReference type="Proteomes" id="UP001162501"/>
    </source>
</evidence>
<proteinExistence type="predicted"/>
<protein>
    <submittedName>
        <fullName evidence="1">Uncharacterized protein</fullName>
    </submittedName>
</protein>
<reference evidence="1" key="1">
    <citation type="submission" date="2025-03" db="EMBL/GenBank/DDBJ databases">
        <authorList>
            <consortium name="ELIXIR-Norway"/>
            <consortium name="Elixir Norway"/>
        </authorList>
    </citation>
    <scope>NUCLEOTIDE SEQUENCE</scope>
</reference>
<dbReference type="Proteomes" id="UP001162501">
    <property type="component" value="Unassembled WGS sequence"/>
</dbReference>
<accession>A0ACB1KGI9</accession>
<comment type="caution">
    <text evidence="1">The sequence shown here is derived from an EMBL/GenBank/DDBJ whole genome shotgun (WGS) entry which is preliminary data.</text>
</comment>